<dbReference type="OrthoDB" id="3145912at2759"/>
<protein>
    <submittedName>
        <fullName evidence="1">Zn(2)-C6 fungal-type domain-containing protein</fullName>
    </submittedName>
</protein>
<gene>
    <name evidence="1" type="ORF">MSAN_00161400</name>
</gene>
<dbReference type="Proteomes" id="UP000623467">
    <property type="component" value="Unassembled WGS sequence"/>
</dbReference>
<sequence length="301" mass="34680">MCDAPFFPPELEREIFETAAELYPETILPLLHVSRRVHDWIEWIQYRTVTPFGTLSTCPAQVLLDAIQSNLKPESFFRDRVRHLHISGFNREALEVAPKLLSACNAVQTLRMTIDADQIQPELILPALAALKLRRLSAYLKFIFAGSVPDCMPVLTSVTHLNIFDWLPSSPATNDQLSSWLIQFPVLTHVTIRHDSVPLARNILGLCKNLQVLIFLQQEWHKHRKREGIPWPEDDRFVWMLTKSAGKEKDWIIGSNGGMDFWISAEIFIVKKRSGEIKPSSRCWIERTDKIGCEYFTDDTR</sequence>
<comment type="caution">
    <text evidence="1">The sequence shown here is derived from an EMBL/GenBank/DDBJ whole genome shotgun (WGS) entry which is preliminary data.</text>
</comment>
<evidence type="ECO:0000313" key="1">
    <source>
        <dbReference type="EMBL" id="KAF7377398.1"/>
    </source>
</evidence>
<proteinExistence type="predicted"/>
<dbReference type="EMBL" id="JACAZH010000001">
    <property type="protein sequence ID" value="KAF7377398.1"/>
    <property type="molecule type" value="Genomic_DNA"/>
</dbReference>
<dbReference type="AlphaFoldDB" id="A0A8H7DM44"/>
<organism evidence="1 2">
    <name type="scientific">Mycena sanguinolenta</name>
    <dbReference type="NCBI Taxonomy" id="230812"/>
    <lineage>
        <taxon>Eukaryota</taxon>
        <taxon>Fungi</taxon>
        <taxon>Dikarya</taxon>
        <taxon>Basidiomycota</taxon>
        <taxon>Agaricomycotina</taxon>
        <taxon>Agaricomycetes</taxon>
        <taxon>Agaricomycetidae</taxon>
        <taxon>Agaricales</taxon>
        <taxon>Marasmiineae</taxon>
        <taxon>Mycenaceae</taxon>
        <taxon>Mycena</taxon>
    </lineage>
</organism>
<reference evidence="1" key="1">
    <citation type="submission" date="2020-05" db="EMBL/GenBank/DDBJ databases">
        <title>Mycena genomes resolve the evolution of fungal bioluminescence.</title>
        <authorList>
            <person name="Tsai I.J."/>
        </authorList>
    </citation>
    <scope>NUCLEOTIDE SEQUENCE</scope>
    <source>
        <strain evidence="1">160909Yilan</strain>
    </source>
</reference>
<name>A0A8H7DM44_9AGAR</name>
<dbReference type="InterPro" id="IPR032675">
    <property type="entry name" value="LRR_dom_sf"/>
</dbReference>
<keyword evidence="2" id="KW-1185">Reference proteome</keyword>
<dbReference type="Gene3D" id="3.80.10.10">
    <property type="entry name" value="Ribonuclease Inhibitor"/>
    <property type="match status" value="1"/>
</dbReference>
<dbReference type="SUPFAM" id="SSF52047">
    <property type="entry name" value="RNI-like"/>
    <property type="match status" value="1"/>
</dbReference>
<evidence type="ECO:0000313" key="2">
    <source>
        <dbReference type="Proteomes" id="UP000623467"/>
    </source>
</evidence>
<accession>A0A8H7DM44</accession>